<dbReference type="InterPro" id="IPR019013">
    <property type="entry name" value="Vma21"/>
</dbReference>
<dbReference type="InterPro" id="IPR029753">
    <property type="entry name" value="D-isomer_DH_CS"/>
</dbReference>
<keyword evidence="10 11" id="KW-0968">Cytoplasmic vesicle</keyword>
<dbReference type="Gene3D" id="3.40.30.10">
    <property type="entry name" value="Glutaredoxin"/>
    <property type="match status" value="2"/>
</dbReference>
<name>A0A8X9A1S4_SALSN</name>
<keyword evidence="5 11" id="KW-1133">Transmembrane helix</keyword>
<dbReference type="Pfam" id="PF02826">
    <property type="entry name" value="2-Hacid_dh_C"/>
    <property type="match status" value="1"/>
</dbReference>
<dbReference type="FunFam" id="3.40.30.10:FF:000107">
    <property type="entry name" value="Protein disulfide-isomerase 5-2"/>
    <property type="match status" value="1"/>
</dbReference>
<accession>A0A8X9A1S4</accession>
<dbReference type="AlphaFoldDB" id="A0A8X9A1S4"/>
<dbReference type="GO" id="GO:0012507">
    <property type="term" value="C:ER to Golgi transport vesicle membrane"/>
    <property type="evidence" value="ECO:0007669"/>
    <property type="project" value="UniProtKB-SubCell"/>
</dbReference>
<reference evidence="13" key="1">
    <citation type="submission" date="2018-01" db="EMBL/GenBank/DDBJ databases">
        <authorList>
            <person name="Mao J.F."/>
        </authorList>
    </citation>
    <scope>NUCLEOTIDE SEQUENCE</scope>
    <source>
        <strain evidence="13">Huo1</strain>
        <tissue evidence="13">Leaf</tissue>
    </source>
</reference>
<keyword evidence="9" id="KW-0676">Redox-active center</keyword>
<dbReference type="Gene3D" id="3.40.50.720">
    <property type="entry name" value="NAD(P)-binding Rossmann-like Domain"/>
    <property type="match status" value="2"/>
</dbReference>
<keyword evidence="4 11" id="KW-0256">Endoplasmic reticulum</keyword>
<dbReference type="CDD" id="cd02961">
    <property type="entry name" value="PDI_a_family"/>
    <property type="match status" value="1"/>
</dbReference>
<evidence type="ECO:0000256" key="1">
    <source>
        <dbReference type="ARBA" id="ARBA00006347"/>
    </source>
</evidence>
<evidence type="ECO:0000256" key="5">
    <source>
        <dbReference type="ARBA" id="ARBA00022989"/>
    </source>
</evidence>
<dbReference type="HAMAP" id="MF_03058">
    <property type="entry name" value="VMA21"/>
    <property type="match status" value="1"/>
</dbReference>
<protein>
    <recommendedName>
        <fullName evidence="11">Vacuolar ATPase assembly integral membrane protein VMA21 homolog</fullName>
    </recommendedName>
</protein>
<feature type="domain" description="Thioredoxin" evidence="12">
    <location>
        <begin position="475"/>
        <end position="606"/>
    </location>
</feature>
<dbReference type="SUPFAM" id="SSF51735">
    <property type="entry name" value="NAD(P)-binding Rossmann-fold domains"/>
    <property type="match status" value="1"/>
</dbReference>
<dbReference type="GO" id="GO:0004617">
    <property type="term" value="F:phosphoglycerate dehydrogenase activity"/>
    <property type="evidence" value="ECO:0007669"/>
    <property type="project" value="TreeGrafter"/>
</dbReference>
<keyword evidence="14" id="KW-1185">Reference proteome</keyword>
<feature type="transmembrane region" description="Helical" evidence="11">
    <location>
        <begin position="844"/>
        <end position="866"/>
    </location>
</feature>
<dbReference type="PROSITE" id="PS51352">
    <property type="entry name" value="THIOREDOXIN_2"/>
    <property type="match status" value="1"/>
</dbReference>
<evidence type="ECO:0000313" key="13">
    <source>
        <dbReference type="EMBL" id="KAG6425173.1"/>
    </source>
</evidence>
<evidence type="ECO:0000259" key="12">
    <source>
        <dbReference type="PROSITE" id="PS51352"/>
    </source>
</evidence>
<proteinExistence type="inferred from homology"/>
<dbReference type="PANTHER" id="PTHR42938">
    <property type="entry name" value="FORMATE DEHYDROGENASE 1"/>
    <property type="match status" value="1"/>
</dbReference>
<keyword evidence="7 11" id="KW-0472">Membrane</keyword>
<feature type="transmembrane region" description="Helical" evidence="11">
    <location>
        <begin position="408"/>
        <end position="429"/>
    </location>
</feature>
<dbReference type="Pfam" id="PF00085">
    <property type="entry name" value="Thioredoxin"/>
    <property type="match status" value="1"/>
</dbReference>
<dbReference type="CDD" id="cd12175">
    <property type="entry name" value="2-Hacid_dh_11"/>
    <property type="match status" value="1"/>
</dbReference>
<organism evidence="13">
    <name type="scientific">Salvia splendens</name>
    <name type="common">Scarlet sage</name>
    <dbReference type="NCBI Taxonomy" id="180675"/>
    <lineage>
        <taxon>Eukaryota</taxon>
        <taxon>Viridiplantae</taxon>
        <taxon>Streptophyta</taxon>
        <taxon>Embryophyta</taxon>
        <taxon>Tracheophyta</taxon>
        <taxon>Spermatophyta</taxon>
        <taxon>Magnoliopsida</taxon>
        <taxon>eudicotyledons</taxon>
        <taxon>Gunneridae</taxon>
        <taxon>Pentapetalae</taxon>
        <taxon>asterids</taxon>
        <taxon>lamiids</taxon>
        <taxon>Lamiales</taxon>
        <taxon>Lamiaceae</taxon>
        <taxon>Nepetoideae</taxon>
        <taxon>Mentheae</taxon>
        <taxon>Salviinae</taxon>
        <taxon>Salvia</taxon>
        <taxon>Salvia subgen. Calosphace</taxon>
        <taxon>core Calosphace</taxon>
    </lineage>
</organism>
<dbReference type="InterPro" id="IPR036249">
    <property type="entry name" value="Thioredoxin-like_sf"/>
</dbReference>
<dbReference type="FunFam" id="3.40.50.720:FF:000291">
    <property type="entry name" value="Phosphoglycerate dehydrogenase, putative, 33424-31403"/>
    <property type="match status" value="1"/>
</dbReference>
<evidence type="ECO:0000256" key="4">
    <source>
        <dbReference type="ARBA" id="ARBA00022824"/>
    </source>
</evidence>
<evidence type="ECO:0000256" key="8">
    <source>
        <dbReference type="ARBA" id="ARBA00023157"/>
    </source>
</evidence>
<comment type="function">
    <text evidence="11">Required for the assembly of the V0 complex of the vacuolar ATPase (V-ATPase) in the endoplasmic reticulum.</text>
</comment>
<dbReference type="InterPro" id="IPR017937">
    <property type="entry name" value="Thioredoxin_CS"/>
</dbReference>
<gene>
    <name evidence="13" type="ORF">SASPL_115599</name>
</gene>
<feature type="transmembrane region" description="Helical" evidence="11">
    <location>
        <begin position="349"/>
        <end position="371"/>
    </location>
</feature>
<comment type="similarity">
    <text evidence="1">Belongs to the protein disulfide isomerase family.</text>
</comment>
<dbReference type="InterPro" id="IPR006139">
    <property type="entry name" value="D-isomer_2_OHA_DH_cat_dom"/>
</dbReference>
<evidence type="ECO:0000256" key="9">
    <source>
        <dbReference type="ARBA" id="ARBA00023284"/>
    </source>
</evidence>
<dbReference type="SUPFAM" id="SSF52283">
    <property type="entry name" value="Formate/glycerate dehydrogenase catalytic domain-like"/>
    <property type="match status" value="1"/>
</dbReference>
<evidence type="ECO:0000256" key="3">
    <source>
        <dbReference type="ARBA" id="ARBA00022729"/>
    </source>
</evidence>
<dbReference type="EMBL" id="PNBA02000005">
    <property type="protein sequence ID" value="KAG6425173.1"/>
    <property type="molecule type" value="Genomic_DNA"/>
</dbReference>
<dbReference type="GO" id="GO:0051287">
    <property type="term" value="F:NAD binding"/>
    <property type="evidence" value="ECO:0007669"/>
    <property type="project" value="InterPro"/>
</dbReference>
<dbReference type="PROSITE" id="PS00671">
    <property type="entry name" value="D_2_HYDROXYACID_DH_3"/>
    <property type="match status" value="1"/>
</dbReference>
<evidence type="ECO:0000256" key="2">
    <source>
        <dbReference type="ARBA" id="ARBA00022692"/>
    </source>
</evidence>
<dbReference type="Pfam" id="PF13848">
    <property type="entry name" value="Thioredoxin_6"/>
    <property type="match status" value="1"/>
</dbReference>
<evidence type="ECO:0000313" key="14">
    <source>
        <dbReference type="Proteomes" id="UP000298416"/>
    </source>
</evidence>
<sequence length="901" mass="99587">MSSESSKPITRVLFCGPHFPASHNYTMEYLQSYPFIKVDAVPIDEIRDVIGNYDICVVKNMILNLDIIARANKMKLIMQFGVGLEGVDIDAATKHGIGVARIPSDYTGNAISCAEMAIYLMLSLLRKQHEMQVSIKEKKLGDPAGDTLLGKTVFILGYGNIGVHLAKRLRPFGVKILATKRSWHSFKSDNGNGAHDEVVDEKATHEDILKFASHADIVVCCLVMNKDTAGIVDNTFISSMKKGALIINIARGGLLDYDAVLDHLKSGHLGGLGTDVAWKEPFDPDNTILKFPNVIMTPHVAGVTEYSYRSMAKVVGDVALQLHSGASMNVICAPELLSKFKIGGSRMEVMSKFLIASILMWTVPIAVLYGFNNNLFPALRFVNVPSIRHRVALLLVVVSSASLSQESLTLWSGILAVISVNVVIILYIISAMKEPSSDKHEPDPRFLADAKASIKQQPGTTEDDSSSDRSPYSRAQRLSIVFSFSLSLSITVNGNQFKLDGSVLELDDSNFDAAISKFDYIFVDFYAPWCGHCNRLMPELERAAPVLAGLRQPIVVAKLDADKHKKLASKHNVEYVAMMFMHGVPTEYYGPRKADLLVQSLAKFVAPDVSVLSSDSDVRDFVKAAGSDFPIFIGFGLNESVILDSAVKHKKKAWFSVANVFSDEIVTPYGLNKVPALLAIYPAYDEKSVFYGPFEENALEDYISKSLLPLIFPISQGSLKLLQDDERKVLLTIIKDEKEEKSRELFQVLKAAASANRDLLFGYVGLQQWEDFAQSFEVDMKTEFPRMVVWDGNENYYLVTGSENGDKTDMAAQVSRFLEGYREGRVIHKRIIGPSLMSLMNSKVAIIVALLLICVVLAVVLIVAMVQDEPLTVGTREKVVEQRSSSLHQESEELLGPFKED</sequence>
<dbReference type="Pfam" id="PF09446">
    <property type="entry name" value="VMA21"/>
    <property type="match status" value="1"/>
</dbReference>
<dbReference type="GO" id="GO:0033116">
    <property type="term" value="C:endoplasmic reticulum-Golgi intermediate compartment membrane"/>
    <property type="evidence" value="ECO:0007669"/>
    <property type="project" value="UniProtKB-SubCell"/>
</dbReference>
<dbReference type="PANTHER" id="PTHR42938:SF25">
    <property type="entry name" value="D-ISOMER SPECIFIC 2-HYDROXYACID DEHYDROGENASE FAMILY PROTEIN"/>
    <property type="match status" value="1"/>
</dbReference>
<dbReference type="Pfam" id="PF00389">
    <property type="entry name" value="2-Hacid_dh"/>
    <property type="match status" value="1"/>
</dbReference>
<keyword evidence="3" id="KW-0732">Signal</keyword>
<evidence type="ECO:0000256" key="11">
    <source>
        <dbReference type="HAMAP-Rule" id="MF_03058"/>
    </source>
</evidence>
<dbReference type="GO" id="GO:0070072">
    <property type="term" value="P:vacuolar proton-transporting V-type ATPase complex assembly"/>
    <property type="evidence" value="ECO:0007669"/>
    <property type="project" value="UniProtKB-UniRule"/>
</dbReference>
<dbReference type="InterPro" id="IPR006140">
    <property type="entry name" value="D-isomer_DH_NAD-bd"/>
</dbReference>
<dbReference type="PROSITE" id="PS00194">
    <property type="entry name" value="THIOREDOXIN_1"/>
    <property type="match status" value="1"/>
</dbReference>
<comment type="caution">
    <text evidence="11">Lacks conserved residue(s) required for the propagation of feature annotation.</text>
</comment>
<comment type="subcellular location">
    <subcellularLocation>
        <location evidence="11">Endoplasmic reticulum membrane</location>
        <topology evidence="11">Multi-pass membrane protein</topology>
    </subcellularLocation>
    <subcellularLocation>
        <location evidence="11">Endoplasmic reticulum-Golgi intermediate compartment membrane</location>
        <topology evidence="11">Multi-pass membrane protein</topology>
    </subcellularLocation>
    <subcellularLocation>
        <location evidence="11">Cytoplasmic vesicle</location>
        <location evidence="11">COPII-coated vesicle membrane</location>
        <topology evidence="11">Multi-pass membrane protein</topology>
    </subcellularLocation>
</comment>
<dbReference type="GO" id="GO:0005789">
    <property type="term" value="C:endoplasmic reticulum membrane"/>
    <property type="evidence" value="ECO:0007669"/>
    <property type="project" value="UniProtKB-SubCell"/>
</dbReference>
<keyword evidence="2 11" id="KW-0812">Transmembrane</keyword>
<dbReference type="Proteomes" id="UP000298416">
    <property type="component" value="Unassembled WGS sequence"/>
</dbReference>
<dbReference type="InterPro" id="IPR036291">
    <property type="entry name" value="NAD(P)-bd_dom_sf"/>
</dbReference>
<dbReference type="InterPro" id="IPR013766">
    <property type="entry name" value="Thioredoxin_domain"/>
</dbReference>
<keyword evidence="8" id="KW-1015">Disulfide bond</keyword>
<reference evidence="13" key="2">
    <citation type="submission" date="2020-08" db="EMBL/GenBank/DDBJ databases">
        <title>Plant Genome Project.</title>
        <authorList>
            <person name="Zhang R.-G."/>
        </authorList>
    </citation>
    <scope>NUCLEOTIDE SEQUENCE</scope>
    <source>
        <strain evidence="13">Huo1</strain>
        <tissue evidence="13">Leaf</tissue>
    </source>
</reference>
<comment type="caution">
    <text evidence="13">The sequence shown here is derived from an EMBL/GenBank/DDBJ whole genome shotgun (WGS) entry which is preliminary data.</text>
</comment>
<dbReference type="SUPFAM" id="SSF52833">
    <property type="entry name" value="Thioredoxin-like"/>
    <property type="match status" value="1"/>
</dbReference>
<evidence type="ECO:0000256" key="6">
    <source>
        <dbReference type="ARBA" id="ARBA00023002"/>
    </source>
</evidence>
<comment type="similarity">
    <text evidence="11">Belongs to the VMA21 family.</text>
</comment>
<evidence type="ECO:0000256" key="7">
    <source>
        <dbReference type="ARBA" id="ARBA00023136"/>
    </source>
</evidence>
<evidence type="ECO:0000256" key="10">
    <source>
        <dbReference type="ARBA" id="ARBA00023329"/>
    </source>
</evidence>
<keyword evidence="6" id="KW-0560">Oxidoreductase</keyword>